<gene>
    <name evidence="1" type="ORF">METZ01_LOCUS504320</name>
</gene>
<dbReference type="AlphaFoldDB" id="A0A383E3V1"/>
<dbReference type="SUPFAM" id="SSF48695">
    <property type="entry name" value="Multiheme cytochromes"/>
    <property type="match status" value="1"/>
</dbReference>
<sequence>NPHSIRKQARSCTSCHLSGKTLGLGEGDLKIGKNATGKNDFVDPLNRSDIILKASQFEPQAKVSMRGEPLAGTHQPIARTFNQKEINRILRIGNCIPCHDSYGDPIYQDIKKSYRFERTMDHRSLREKILSLRQAPE</sequence>
<reference evidence="1" key="1">
    <citation type="submission" date="2018-05" db="EMBL/GenBank/DDBJ databases">
        <authorList>
            <person name="Lanie J.A."/>
            <person name="Ng W.-L."/>
            <person name="Kazmierczak K.M."/>
            <person name="Andrzejewski T.M."/>
            <person name="Davidsen T.M."/>
            <person name="Wayne K.J."/>
            <person name="Tettelin H."/>
            <person name="Glass J.I."/>
            <person name="Rusch D."/>
            <person name="Podicherti R."/>
            <person name="Tsui H.-C.T."/>
            <person name="Winkler M.E."/>
        </authorList>
    </citation>
    <scope>NUCLEOTIDE SEQUENCE</scope>
</reference>
<name>A0A383E3V1_9ZZZZ</name>
<protein>
    <recommendedName>
        <fullName evidence="2">Cytochrome c domain-containing protein</fullName>
    </recommendedName>
</protein>
<evidence type="ECO:0008006" key="2">
    <source>
        <dbReference type="Google" id="ProtNLM"/>
    </source>
</evidence>
<evidence type="ECO:0000313" key="1">
    <source>
        <dbReference type="EMBL" id="SVE51466.1"/>
    </source>
</evidence>
<proteinExistence type="predicted"/>
<dbReference type="InterPro" id="IPR036280">
    <property type="entry name" value="Multihaem_cyt_sf"/>
</dbReference>
<organism evidence="1">
    <name type="scientific">marine metagenome</name>
    <dbReference type="NCBI Taxonomy" id="408172"/>
    <lineage>
        <taxon>unclassified sequences</taxon>
        <taxon>metagenomes</taxon>
        <taxon>ecological metagenomes</taxon>
    </lineage>
</organism>
<dbReference type="EMBL" id="UINC01222607">
    <property type="protein sequence ID" value="SVE51466.1"/>
    <property type="molecule type" value="Genomic_DNA"/>
</dbReference>
<feature type="non-terminal residue" evidence="1">
    <location>
        <position position="1"/>
    </location>
</feature>
<accession>A0A383E3V1</accession>